<protein>
    <submittedName>
        <fullName evidence="1">Uncharacterized protein</fullName>
    </submittedName>
</protein>
<organism evidence="1 2">
    <name type="scientific">Kockovaella imperatae</name>
    <dbReference type="NCBI Taxonomy" id="4999"/>
    <lineage>
        <taxon>Eukaryota</taxon>
        <taxon>Fungi</taxon>
        <taxon>Dikarya</taxon>
        <taxon>Basidiomycota</taxon>
        <taxon>Agaricomycotina</taxon>
        <taxon>Tremellomycetes</taxon>
        <taxon>Tremellales</taxon>
        <taxon>Cuniculitremaceae</taxon>
        <taxon>Kockovaella</taxon>
    </lineage>
</organism>
<evidence type="ECO:0000313" key="1">
    <source>
        <dbReference type="EMBL" id="ORX40110.1"/>
    </source>
</evidence>
<sequence length="138" mass="15435">MISLLRKAQTVLLRCRAILMPRLVAFPCGPIDVTTRLDAHNHHALSCLRTATPTTRVSALCVSFRYQSCIAHHITTSISTPQHCSPPRSHRVRRKCLTVRQSKRPLFVLDSLVNAQAPTLQSSCPGSCSRMHRRSRIA</sequence>
<comment type="caution">
    <text evidence="1">The sequence shown here is derived from an EMBL/GenBank/DDBJ whole genome shotgun (WGS) entry which is preliminary data.</text>
</comment>
<proteinExistence type="predicted"/>
<dbReference type="RefSeq" id="XP_021873895.1">
    <property type="nucleotide sequence ID" value="XM_022012303.1"/>
</dbReference>
<accession>A0A1Y1UPX2</accession>
<gene>
    <name evidence="1" type="ORF">BD324DRAFT_258255</name>
</gene>
<dbReference type="InParanoid" id="A0A1Y1UPX2"/>
<dbReference type="EMBL" id="NBSH01000002">
    <property type="protein sequence ID" value="ORX40110.1"/>
    <property type="molecule type" value="Genomic_DNA"/>
</dbReference>
<reference evidence="1 2" key="1">
    <citation type="submission" date="2017-03" db="EMBL/GenBank/DDBJ databases">
        <title>Widespread Adenine N6-methylation of Active Genes in Fungi.</title>
        <authorList>
            <consortium name="DOE Joint Genome Institute"/>
            <person name="Mondo S.J."/>
            <person name="Dannebaum R.O."/>
            <person name="Kuo R.C."/>
            <person name="Louie K.B."/>
            <person name="Bewick A.J."/>
            <person name="Labutti K."/>
            <person name="Haridas S."/>
            <person name="Kuo A."/>
            <person name="Salamov A."/>
            <person name="Ahrendt S.R."/>
            <person name="Lau R."/>
            <person name="Bowen B.P."/>
            <person name="Lipzen A."/>
            <person name="Sullivan W."/>
            <person name="Andreopoulos W.B."/>
            <person name="Clum A."/>
            <person name="Lindquist E."/>
            <person name="Daum C."/>
            <person name="Northen T.R."/>
            <person name="Ramamoorthy G."/>
            <person name="Schmitz R.J."/>
            <person name="Gryganskyi A."/>
            <person name="Culley D."/>
            <person name="Magnuson J."/>
            <person name="James T.Y."/>
            <person name="O'Malley M.A."/>
            <person name="Stajich J.E."/>
            <person name="Spatafora J.W."/>
            <person name="Visel A."/>
            <person name="Grigoriev I.V."/>
        </authorList>
    </citation>
    <scope>NUCLEOTIDE SEQUENCE [LARGE SCALE GENOMIC DNA]</scope>
    <source>
        <strain evidence="1 2">NRRL Y-17943</strain>
    </source>
</reference>
<keyword evidence="2" id="KW-1185">Reference proteome</keyword>
<dbReference type="Proteomes" id="UP000193218">
    <property type="component" value="Unassembled WGS sequence"/>
</dbReference>
<evidence type="ECO:0000313" key="2">
    <source>
        <dbReference type="Proteomes" id="UP000193218"/>
    </source>
</evidence>
<dbReference type="GeneID" id="33554111"/>
<dbReference type="AlphaFoldDB" id="A0A1Y1UPX2"/>
<name>A0A1Y1UPX2_9TREE</name>